<dbReference type="InterPro" id="IPR036312">
    <property type="entry name" value="Bifun_inhib/LTP/seed_sf"/>
</dbReference>
<comment type="similarity">
    <text evidence="1">Belongs to the plant LTP family.</text>
</comment>
<accession>A0A1E5UIN8</accession>
<evidence type="ECO:0000313" key="7">
    <source>
        <dbReference type="Proteomes" id="UP000095767"/>
    </source>
</evidence>
<proteinExistence type="inferred from homology"/>
<dbReference type="InterPro" id="IPR043325">
    <property type="entry name" value="LTSS"/>
</dbReference>
<evidence type="ECO:0000256" key="1">
    <source>
        <dbReference type="ARBA" id="ARBA00009748"/>
    </source>
</evidence>
<dbReference type="InterPro" id="IPR016140">
    <property type="entry name" value="Bifunc_inhib/LTP/seed_store"/>
</dbReference>
<evidence type="ECO:0000313" key="6">
    <source>
        <dbReference type="EMBL" id="OEL12752.1"/>
    </source>
</evidence>
<dbReference type="Gene3D" id="1.10.110.10">
    <property type="entry name" value="Plant lipid-transfer and hydrophobic proteins"/>
    <property type="match status" value="1"/>
</dbReference>
<keyword evidence="7" id="KW-1185">Reference proteome</keyword>
<keyword evidence="4" id="KW-0325">Glycoprotein</keyword>
<evidence type="ECO:0000256" key="2">
    <source>
        <dbReference type="ARBA" id="ARBA00022729"/>
    </source>
</evidence>
<evidence type="ECO:0000256" key="3">
    <source>
        <dbReference type="ARBA" id="ARBA00023157"/>
    </source>
</evidence>
<keyword evidence="2" id="KW-0732">Signal</keyword>
<dbReference type="SUPFAM" id="SSF47699">
    <property type="entry name" value="Bifunctional inhibitor/lipid-transfer protein/seed storage 2S albumin"/>
    <property type="match status" value="1"/>
</dbReference>
<protein>
    <recommendedName>
        <fullName evidence="5">Bifunctional inhibitor/plant lipid transfer protein/seed storage helical domain-containing protein</fullName>
    </recommendedName>
</protein>
<dbReference type="AlphaFoldDB" id="A0A1E5UIN8"/>
<dbReference type="PANTHER" id="PTHR33044">
    <property type="entry name" value="BIFUNCTIONAL INHIBITOR/LIPID-TRANSFER PROTEIN/SEED STORAGE 2S ALBUMIN SUPERFAMILY PROTEIN-RELATED"/>
    <property type="match status" value="1"/>
</dbReference>
<gene>
    <name evidence="6" type="ORF">BAE44_0026229</name>
</gene>
<dbReference type="Pfam" id="PF14368">
    <property type="entry name" value="LTP_2"/>
    <property type="match status" value="1"/>
</dbReference>
<dbReference type="CDD" id="cd00010">
    <property type="entry name" value="AAI_LTSS"/>
    <property type="match status" value="1"/>
</dbReference>
<feature type="domain" description="Bifunctional inhibitor/plant lipid transfer protein/seed storage helical" evidence="5">
    <location>
        <begin position="2"/>
        <end position="70"/>
    </location>
</feature>
<reference evidence="6 7" key="1">
    <citation type="submission" date="2016-09" db="EMBL/GenBank/DDBJ databases">
        <title>The draft genome of Dichanthelium oligosanthes: A C3 panicoid grass species.</title>
        <authorList>
            <person name="Studer A.J."/>
            <person name="Schnable J.C."/>
            <person name="Brutnell T.P."/>
        </authorList>
    </citation>
    <scope>NUCLEOTIDE SEQUENCE [LARGE SCALE GENOMIC DNA]</scope>
    <source>
        <strain evidence="7">cv. Kellogg 1175</strain>
        <tissue evidence="6">Leaf</tissue>
    </source>
</reference>
<keyword evidence="3" id="KW-1015">Disulfide bond</keyword>
<sequence length="102" mass="10631">MSMVPPCTGYLTNISVTLPPSSCCEGFNGITHQLAGICYCHVANGDIQKLLPAPMNFTRMFAIPDLCGAFVGLHAFAEHCGEEGDGVPPMTLPPPPSPSAGN</sequence>
<name>A0A1E5UIN8_9POAL</name>
<dbReference type="Proteomes" id="UP000095767">
    <property type="component" value="Unassembled WGS sequence"/>
</dbReference>
<dbReference type="OrthoDB" id="686481at2759"/>
<organism evidence="6 7">
    <name type="scientific">Dichanthelium oligosanthes</name>
    <dbReference type="NCBI Taxonomy" id="888268"/>
    <lineage>
        <taxon>Eukaryota</taxon>
        <taxon>Viridiplantae</taxon>
        <taxon>Streptophyta</taxon>
        <taxon>Embryophyta</taxon>
        <taxon>Tracheophyta</taxon>
        <taxon>Spermatophyta</taxon>
        <taxon>Magnoliopsida</taxon>
        <taxon>Liliopsida</taxon>
        <taxon>Poales</taxon>
        <taxon>Poaceae</taxon>
        <taxon>PACMAD clade</taxon>
        <taxon>Panicoideae</taxon>
        <taxon>Panicodae</taxon>
        <taxon>Paniceae</taxon>
        <taxon>Dichantheliinae</taxon>
        <taxon>Dichanthelium</taxon>
    </lineage>
</organism>
<evidence type="ECO:0000256" key="4">
    <source>
        <dbReference type="ARBA" id="ARBA00023180"/>
    </source>
</evidence>
<evidence type="ECO:0000259" key="5">
    <source>
        <dbReference type="Pfam" id="PF14368"/>
    </source>
</evidence>
<comment type="caution">
    <text evidence="6">The sequence shown here is derived from an EMBL/GenBank/DDBJ whole genome shotgun (WGS) entry which is preliminary data.</text>
</comment>
<dbReference type="EMBL" id="LWDX02075975">
    <property type="protein sequence ID" value="OEL12752.1"/>
    <property type="molecule type" value="Genomic_DNA"/>
</dbReference>